<evidence type="ECO:0000313" key="4">
    <source>
        <dbReference type="EMBL" id="TBL78112.1"/>
    </source>
</evidence>
<gene>
    <name evidence="4" type="ORF">EYB31_14600</name>
</gene>
<comment type="caution">
    <text evidence="4">The sequence shown here is derived from an EMBL/GenBank/DDBJ whole genome shotgun (WGS) entry which is preliminary data.</text>
</comment>
<dbReference type="GO" id="GO:0000270">
    <property type="term" value="P:peptidoglycan metabolic process"/>
    <property type="evidence" value="ECO:0007669"/>
    <property type="project" value="InterPro"/>
</dbReference>
<dbReference type="AlphaFoldDB" id="A0A4Q9DQQ2"/>
<dbReference type="EMBL" id="SIRE01000010">
    <property type="protein sequence ID" value="TBL78112.1"/>
    <property type="molecule type" value="Genomic_DNA"/>
</dbReference>
<evidence type="ECO:0000256" key="1">
    <source>
        <dbReference type="ARBA" id="ARBA00007734"/>
    </source>
</evidence>
<dbReference type="GO" id="GO:0008933">
    <property type="term" value="F:peptidoglycan lytic transglycosylase activity"/>
    <property type="evidence" value="ECO:0007669"/>
    <property type="project" value="InterPro"/>
</dbReference>
<proteinExistence type="inferred from homology"/>
<dbReference type="InterPro" id="IPR023346">
    <property type="entry name" value="Lysozyme-like_dom_sf"/>
</dbReference>
<evidence type="ECO:0000256" key="2">
    <source>
        <dbReference type="SAM" id="MobiDB-lite"/>
    </source>
</evidence>
<dbReference type="Gene3D" id="1.10.530.10">
    <property type="match status" value="1"/>
</dbReference>
<keyword evidence="5" id="KW-1185">Reference proteome</keyword>
<dbReference type="SUPFAM" id="SSF53955">
    <property type="entry name" value="Lysozyme-like"/>
    <property type="match status" value="1"/>
</dbReference>
<evidence type="ECO:0000259" key="3">
    <source>
        <dbReference type="Pfam" id="PF01464"/>
    </source>
</evidence>
<feature type="domain" description="Transglycosylase SLT" evidence="3">
    <location>
        <begin position="95"/>
        <end position="191"/>
    </location>
</feature>
<reference evidence="4 5" key="1">
    <citation type="submission" date="2019-02" db="EMBL/GenBank/DDBJ databases">
        <title>Paenibacillus sp. nov., isolated from surface-sterilized tissue of Thalictrum simplex L.</title>
        <authorList>
            <person name="Tuo L."/>
        </authorList>
    </citation>
    <scope>NUCLEOTIDE SEQUENCE [LARGE SCALE GENOMIC DNA]</scope>
    <source>
        <strain evidence="4 5">N2SHLJ1</strain>
    </source>
</reference>
<dbReference type="Pfam" id="PF01464">
    <property type="entry name" value="SLT"/>
    <property type="match status" value="1"/>
</dbReference>
<sequence length="229" mass="24148">MNIEPSVMKELLKLELLNKSTLLSNGNTSTGNETSGGTFSGMLQQLMNPSAAAANEDDAPSSKSGVKGQLDALLAKSGYWSQNTAASKPTDFESYIQQASGRFGVPSSLVKAVIHAESAFNPQAVSRAGAKGLMQLMDETGQGYGVTDPFDPLQNISAGTGFLSHLLAKYNGNEGMALAAYNAGPGRVDKLGIANDNELMSKLHLLPQETQQYIGKVLGLKSNYQSDLS</sequence>
<protein>
    <submittedName>
        <fullName evidence="4">Lytic transglycosylase domain-containing protein</fullName>
    </submittedName>
</protein>
<dbReference type="PANTHER" id="PTHR37423">
    <property type="entry name" value="SOLUBLE LYTIC MUREIN TRANSGLYCOSYLASE-RELATED"/>
    <property type="match status" value="1"/>
</dbReference>
<organism evidence="4 5">
    <name type="scientific">Paenibacillus thalictri</name>
    <dbReference type="NCBI Taxonomy" id="2527873"/>
    <lineage>
        <taxon>Bacteria</taxon>
        <taxon>Bacillati</taxon>
        <taxon>Bacillota</taxon>
        <taxon>Bacilli</taxon>
        <taxon>Bacillales</taxon>
        <taxon>Paenibacillaceae</taxon>
        <taxon>Paenibacillus</taxon>
    </lineage>
</organism>
<dbReference type="OrthoDB" id="9815002at2"/>
<dbReference type="PROSITE" id="PS00922">
    <property type="entry name" value="TRANSGLYCOSYLASE"/>
    <property type="match status" value="1"/>
</dbReference>
<name>A0A4Q9DQQ2_9BACL</name>
<dbReference type="RefSeq" id="WP_131014096.1">
    <property type="nucleotide sequence ID" value="NZ_SIRE01000010.1"/>
</dbReference>
<comment type="similarity">
    <text evidence="1">Belongs to the transglycosylase Slt family.</text>
</comment>
<evidence type="ECO:0000313" key="5">
    <source>
        <dbReference type="Proteomes" id="UP000293142"/>
    </source>
</evidence>
<feature type="region of interest" description="Disordered" evidence="2">
    <location>
        <begin position="23"/>
        <end position="42"/>
    </location>
</feature>
<dbReference type="PANTHER" id="PTHR37423:SF2">
    <property type="entry name" value="MEMBRANE-BOUND LYTIC MUREIN TRANSGLYCOSYLASE C"/>
    <property type="match status" value="1"/>
</dbReference>
<dbReference type="InterPro" id="IPR008258">
    <property type="entry name" value="Transglycosylase_SLT_dom_1"/>
</dbReference>
<dbReference type="GO" id="GO:0016020">
    <property type="term" value="C:membrane"/>
    <property type="evidence" value="ECO:0007669"/>
    <property type="project" value="InterPro"/>
</dbReference>
<dbReference type="InterPro" id="IPR000189">
    <property type="entry name" value="Transglyc_AS"/>
</dbReference>
<accession>A0A4Q9DQQ2</accession>
<dbReference type="Proteomes" id="UP000293142">
    <property type="component" value="Unassembled WGS sequence"/>
</dbReference>
<feature type="compositionally biased region" description="Low complexity" evidence="2">
    <location>
        <begin position="23"/>
        <end position="41"/>
    </location>
</feature>
<dbReference type="CDD" id="cd16896">
    <property type="entry name" value="LT_Slt70-like"/>
    <property type="match status" value="1"/>
</dbReference>